<evidence type="ECO:0000313" key="2">
    <source>
        <dbReference type="Proteomes" id="UP000263012"/>
    </source>
</evidence>
<accession>A0A343TFF8</accession>
<proteinExistence type="predicted"/>
<reference evidence="2" key="1">
    <citation type="submission" date="2017-11" db="EMBL/GenBank/DDBJ databases">
        <title>Phenotypic and genomic properties of facultatively anaerobic sulfur-reducing natronoarchaea from hypersaline soda lakes.</title>
        <authorList>
            <person name="Sorokin D.Y."/>
            <person name="Kublanov I.V."/>
            <person name="Roman P."/>
            <person name="Sinninghe Damste J.S."/>
            <person name="Golyshin P.N."/>
            <person name="Rojo D."/>
            <person name="Ciordia S."/>
            <person name="Mena M.D.C."/>
            <person name="Ferrer M."/>
            <person name="Messina E."/>
            <person name="Smedile F."/>
            <person name="La Spada G."/>
            <person name="La Cono V."/>
            <person name="Yakimov M.M."/>
        </authorList>
    </citation>
    <scope>NUCLEOTIDE SEQUENCE [LARGE SCALE GENOMIC DNA]</scope>
    <source>
        <strain evidence="2">AArc-Sl</strain>
    </source>
</reference>
<dbReference type="AlphaFoldDB" id="A0A343TFF8"/>
<sequence length="136" mass="15602">MMITDCGCGDNFSGLSHSFTHGNRRRQILADMETKSYPVRVEHNPRTAIAIVDFDPATGLVQHVGMRGAATLEGLDEQRVERLLGKYLGDDQTGWDERFTGPWDETRWRFIRFEPDTVVARDQSYDSDTLDCEERF</sequence>
<gene>
    <name evidence="1" type="ORF">AArcSl_0175</name>
</gene>
<keyword evidence="2" id="KW-1185">Reference proteome</keyword>
<dbReference type="KEGG" id="hdf:AArcSl_0175"/>
<name>A0A343TFF8_9EURY</name>
<protein>
    <submittedName>
        <fullName evidence="1">Pyridoxamine 5-phosphate oxidase</fullName>
    </submittedName>
</protein>
<organism evidence="1 2">
    <name type="scientific">Halalkaliarchaeum desulfuricum</name>
    <dbReference type="NCBI Taxonomy" id="2055893"/>
    <lineage>
        <taxon>Archaea</taxon>
        <taxon>Methanobacteriati</taxon>
        <taxon>Methanobacteriota</taxon>
        <taxon>Stenosarchaea group</taxon>
        <taxon>Halobacteria</taxon>
        <taxon>Halobacteriales</taxon>
        <taxon>Haloferacaceae</taxon>
        <taxon>Halalkaliarchaeum</taxon>
    </lineage>
</organism>
<dbReference type="EMBL" id="CP025066">
    <property type="protein sequence ID" value="AUX07830.1"/>
    <property type="molecule type" value="Genomic_DNA"/>
</dbReference>
<evidence type="ECO:0000313" key="1">
    <source>
        <dbReference type="EMBL" id="AUX07830.1"/>
    </source>
</evidence>
<dbReference type="Proteomes" id="UP000263012">
    <property type="component" value="Chromosome"/>
</dbReference>